<keyword evidence="3" id="KW-1185">Reference proteome</keyword>
<sequence>MEGAGASMVSHAAELATREMESAHEEPELPSAIQDLVRRLEGQGEPMTRLPNLSGPEFLDFFPEGASTIIGWRSQVRLRVLEAIGSCNTFEILDVHDICGGNIMRLTASEWELVFRGFRSSTILQQIRLGPSLWDLEANWESLCLQLGRILNSSSVKELKVVRRRISVRCFLNLASGLQGHSDSKLQSLDLYDAWEDSSAMKHVADMINSAPLLEKLLLGDSFNENDMEDETVEILSQALIQSSSLKELELDGVKWGPALLQKALAGDDRNRSIERVRLFGPMSRTPQWSLNSILGVKIK</sequence>
<dbReference type="Proteomes" id="UP000077202">
    <property type="component" value="Unassembled WGS sequence"/>
</dbReference>
<dbReference type="Gene3D" id="3.80.10.10">
    <property type="entry name" value="Ribonuclease Inhibitor"/>
    <property type="match status" value="1"/>
</dbReference>
<evidence type="ECO:0000313" key="2">
    <source>
        <dbReference type="EMBL" id="OAE34142.1"/>
    </source>
</evidence>
<accession>A0A176WPD8</accession>
<dbReference type="SUPFAM" id="SSF52047">
    <property type="entry name" value="RNI-like"/>
    <property type="match status" value="1"/>
</dbReference>
<reference evidence="2" key="1">
    <citation type="submission" date="2016-03" db="EMBL/GenBank/DDBJ databases">
        <title>Mechanisms controlling the formation of the plant cell surface in tip-growing cells are functionally conserved among land plants.</title>
        <authorList>
            <person name="Honkanen S."/>
            <person name="Jones V.A."/>
            <person name="Morieri G."/>
            <person name="Champion C."/>
            <person name="Hetherington A.J."/>
            <person name="Kelly S."/>
            <person name="Saint-Marcoux D."/>
            <person name="Proust H."/>
            <person name="Prescott H."/>
            <person name="Dolan L."/>
        </authorList>
    </citation>
    <scope>NUCLEOTIDE SEQUENCE [LARGE SCALE GENOMIC DNA]</scope>
    <source>
        <tissue evidence="2">Whole gametophyte</tissue>
    </source>
</reference>
<evidence type="ECO:0000313" key="3">
    <source>
        <dbReference type="Proteomes" id="UP000077202"/>
    </source>
</evidence>
<dbReference type="InterPro" id="IPR032675">
    <property type="entry name" value="LRR_dom_sf"/>
</dbReference>
<name>A0A176WPD8_MARPO</name>
<protein>
    <recommendedName>
        <fullName evidence="4">FBD domain-containing protein</fullName>
    </recommendedName>
</protein>
<proteinExistence type="predicted"/>
<evidence type="ECO:0000256" key="1">
    <source>
        <dbReference type="SAM" id="MobiDB-lite"/>
    </source>
</evidence>
<dbReference type="PANTHER" id="PTHR47679:SF1">
    <property type="entry name" value="PROTEIN TORNADO 1"/>
    <property type="match status" value="1"/>
</dbReference>
<dbReference type="AlphaFoldDB" id="A0A176WPD8"/>
<feature type="compositionally biased region" description="Basic and acidic residues" evidence="1">
    <location>
        <begin position="16"/>
        <end position="27"/>
    </location>
</feature>
<evidence type="ECO:0008006" key="4">
    <source>
        <dbReference type="Google" id="ProtNLM"/>
    </source>
</evidence>
<dbReference type="PANTHER" id="PTHR47679">
    <property type="entry name" value="PROTEIN TORNADO 1"/>
    <property type="match status" value="1"/>
</dbReference>
<gene>
    <name evidence="2" type="ORF">AXG93_1593s1000</name>
</gene>
<feature type="region of interest" description="Disordered" evidence="1">
    <location>
        <begin position="1"/>
        <end position="29"/>
    </location>
</feature>
<comment type="caution">
    <text evidence="2">The sequence shown here is derived from an EMBL/GenBank/DDBJ whole genome shotgun (WGS) entry which is preliminary data.</text>
</comment>
<dbReference type="EMBL" id="LVLJ01000445">
    <property type="protein sequence ID" value="OAE34142.1"/>
    <property type="molecule type" value="Genomic_DNA"/>
</dbReference>
<organism evidence="2 3">
    <name type="scientific">Marchantia polymorpha subsp. ruderalis</name>
    <dbReference type="NCBI Taxonomy" id="1480154"/>
    <lineage>
        <taxon>Eukaryota</taxon>
        <taxon>Viridiplantae</taxon>
        <taxon>Streptophyta</taxon>
        <taxon>Embryophyta</taxon>
        <taxon>Marchantiophyta</taxon>
        <taxon>Marchantiopsida</taxon>
        <taxon>Marchantiidae</taxon>
        <taxon>Marchantiales</taxon>
        <taxon>Marchantiaceae</taxon>
        <taxon>Marchantia</taxon>
    </lineage>
</organism>